<protein>
    <submittedName>
        <fullName evidence="2">LPS export ABC transporter periplasmic protein LptC</fullName>
    </submittedName>
</protein>
<evidence type="ECO:0000256" key="1">
    <source>
        <dbReference type="SAM" id="MobiDB-lite"/>
    </source>
</evidence>
<reference evidence="3" key="1">
    <citation type="journal article" date="2019" name="Int. J. Syst. Evol. Microbiol.">
        <title>The Global Catalogue of Microorganisms (GCM) 10K type strain sequencing project: providing services to taxonomists for standard genome sequencing and annotation.</title>
        <authorList>
            <consortium name="The Broad Institute Genomics Platform"/>
            <consortium name="The Broad Institute Genome Sequencing Center for Infectious Disease"/>
            <person name="Wu L."/>
            <person name="Ma J."/>
        </authorList>
    </citation>
    <scope>NUCLEOTIDE SEQUENCE [LARGE SCALE GENOMIC DNA]</scope>
    <source>
        <strain evidence="3">CECT 7131</strain>
    </source>
</reference>
<comment type="caution">
    <text evidence="2">The sequence shown here is derived from an EMBL/GenBank/DDBJ whole genome shotgun (WGS) entry which is preliminary data.</text>
</comment>
<accession>A0ABT8A7Z5</accession>
<keyword evidence="3" id="KW-1185">Reference proteome</keyword>
<feature type="compositionally biased region" description="Pro residues" evidence="1">
    <location>
        <begin position="1"/>
        <end position="11"/>
    </location>
</feature>
<dbReference type="Gene3D" id="2.60.450.10">
    <property type="entry name" value="Lipopolysaccharide (LPS) transport protein A like domain"/>
    <property type="match status" value="1"/>
</dbReference>
<organism evidence="2 3">
    <name type="scientific">Paeniroseomonas aquatica</name>
    <dbReference type="NCBI Taxonomy" id="373043"/>
    <lineage>
        <taxon>Bacteria</taxon>
        <taxon>Pseudomonadati</taxon>
        <taxon>Pseudomonadota</taxon>
        <taxon>Alphaproteobacteria</taxon>
        <taxon>Acetobacterales</taxon>
        <taxon>Acetobacteraceae</taxon>
        <taxon>Paeniroseomonas</taxon>
    </lineage>
</organism>
<dbReference type="Proteomes" id="UP001529369">
    <property type="component" value="Unassembled WGS sequence"/>
</dbReference>
<dbReference type="InterPro" id="IPR010664">
    <property type="entry name" value="LipoPS_assembly_LptC-rel"/>
</dbReference>
<dbReference type="EMBL" id="JAUFPN010000153">
    <property type="protein sequence ID" value="MDN3565943.1"/>
    <property type="molecule type" value="Genomic_DNA"/>
</dbReference>
<gene>
    <name evidence="2" type="primary">lptC</name>
    <name evidence="2" type="ORF">QWZ14_16350</name>
</gene>
<proteinExistence type="predicted"/>
<evidence type="ECO:0000313" key="2">
    <source>
        <dbReference type="EMBL" id="MDN3565943.1"/>
    </source>
</evidence>
<sequence>MMANPSPPGRPPAQRLDGLGAGPRDAAEDGPGRQMLALSRERRGLSRGQLARRRFAVRWTKRLLPALALALLSAVVFWPEIEGNEDRSRVSFRRTVQPRAEGLRVVNPRYQGIDDLNRPFTITADAAQQEGATQILNLEEPRGDLLLTDGAWIYVQARTGRFDRPANHLDLAGAVTIYHDSGLMLLTEAAAVQLDAGSASGDTPVAAQGSFGTLTSEGFRLTERGAVVVFTGNAHAVLEGKR</sequence>
<dbReference type="Pfam" id="PF06835">
    <property type="entry name" value="LptC"/>
    <property type="match status" value="1"/>
</dbReference>
<evidence type="ECO:0000313" key="3">
    <source>
        <dbReference type="Proteomes" id="UP001529369"/>
    </source>
</evidence>
<dbReference type="RefSeq" id="WP_290317816.1">
    <property type="nucleotide sequence ID" value="NZ_JAUFPN010000153.1"/>
</dbReference>
<feature type="region of interest" description="Disordered" evidence="1">
    <location>
        <begin position="1"/>
        <end position="32"/>
    </location>
</feature>
<name>A0ABT8A7Z5_9PROT</name>